<evidence type="ECO:0000313" key="2">
    <source>
        <dbReference type="EMBL" id="MCC9627759.1"/>
    </source>
</evidence>
<organism evidence="2 3">
    <name type="scientific">Blastopirellula sediminis</name>
    <dbReference type="NCBI Taxonomy" id="2894196"/>
    <lineage>
        <taxon>Bacteria</taxon>
        <taxon>Pseudomonadati</taxon>
        <taxon>Planctomycetota</taxon>
        <taxon>Planctomycetia</taxon>
        <taxon>Pirellulales</taxon>
        <taxon>Pirellulaceae</taxon>
        <taxon>Blastopirellula</taxon>
    </lineage>
</organism>
<reference evidence="2" key="1">
    <citation type="submission" date="2021-11" db="EMBL/GenBank/DDBJ databases">
        <title>Genome sequence.</title>
        <authorList>
            <person name="Sun Q."/>
        </authorList>
    </citation>
    <scope>NUCLEOTIDE SEQUENCE</scope>
    <source>
        <strain evidence="2">JC732</strain>
    </source>
</reference>
<evidence type="ECO:0000313" key="3">
    <source>
        <dbReference type="Proteomes" id="UP001139103"/>
    </source>
</evidence>
<name>A0A9X1MJ29_9BACT</name>
<evidence type="ECO:0000256" key="1">
    <source>
        <dbReference type="SAM" id="SignalP"/>
    </source>
</evidence>
<protein>
    <recommendedName>
        <fullName evidence="4">PsbP C-terminal domain-containing protein</fullName>
    </recommendedName>
</protein>
<evidence type="ECO:0008006" key="4">
    <source>
        <dbReference type="Google" id="ProtNLM"/>
    </source>
</evidence>
<dbReference type="EMBL" id="JAJKFT010000004">
    <property type="protein sequence ID" value="MCC9627759.1"/>
    <property type="molecule type" value="Genomic_DNA"/>
</dbReference>
<dbReference type="RefSeq" id="WP_230216411.1">
    <property type="nucleotide sequence ID" value="NZ_JAJKFT010000004.1"/>
</dbReference>
<dbReference type="Proteomes" id="UP001139103">
    <property type="component" value="Unassembled WGS sequence"/>
</dbReference>
<dbReference type="AlphaFoldDB" id="A0A9X1MJ29"/>
<feature type="chain" id="PRO_5040718971" description="PsbP C-terminal domain-containing protein" evidence="1">
    <location>
        <begin position="23"/>
        <end position="177"/>
    </location>
</feature>
<gene>
    <name evidence="2" type="ORF">LOC68_05080</name>
</gene>
<sequence length="177" mass="19348">MRRNQILAAVAAALFLGTMSFAAEPTKLELSDGKMSLVAPESWKKVEPKVRIIDYEFSAPAAEEGGEAGRITIMGAGGSIEANVDRWVGQFAGAVKQPMKEEKIAGQTVYIVDISGDFRDQRGPFAQAEIKKDYRMLGAIIKSEKAGQYFIKFTGPKATVEHNEKAFKSMVDSLEVK</sequence>
<proteinExistence type="predicted"/>
<keyword evidence="3" id="KW-1185">Reference proteome</keyword>
<keyword evidence="1" id="KW-0732">Signal</keyword>
<accession>A0A9X1MJ29</accession>
<comment type="caution">
    <text evidence="2">The sequence shown here is derived from an EMBL/GenBank/DDBJ whole genome shotgun (WGS) entry which is preliminary data.</text>
</comment>
<feature type="signal peptide" evidence="1">
    <location>
        <begin position="1"/>
        <end position="22"/>
    </location>
</feature>